<dbReference type="RefSeq" id="WP_378264265.1">
    <property type="nucleotide sequence ID" value="NZ_JBHSIT010000017.1"/>
</dbReference>
<dbReference type="EMBL" id="JBHSIT010000017">
    <property type="protein sequence ID" value="MFC4913386.1"/>
    <property type="molecule type" value="Genomic_DNA"/>
</dbReference>
<sequence>MEPRDLSAHPDRVRWNAKYESADVPRFAPHALAEWAFATPVPDGPVLDLASGPSGSALRFAAEGRAVTAVDVSEVALRLLRAEARRRGLDDLITLVQADLATWRPAPADQYAAVLCTGFWDERIFRPAVEAVRSRGLVLWEAFTAEARRHRPRLPSEWCLGQDEPGCLLPERFTIILQQELPDQGKRRFAARAA</sequence>
<evidence type="ECO:0000313" key="3">
    <source>
        <dbReference type="Proteomes" id="UP001595872"/>
    </source>
</evidence>
<dbReference type="Pfam" id="PF13649">
    <property type="entry name" value="Methyltransf_25"/>
    <property type="match status" value="1"/>
</dbReference>
<gene>
    <name evidence="2" type="ORF">ACFPCY_39235</name>
</gene>
<dbReference type="GO" id="GO:0032259">
    <property type="term" value="P:methylation"/>
    <property type="evidence" value="ECO:0007669"/>
    <property type="project" value="UniProtKB-KW"/>
</dbReference>
<organism evidence="2 3">
    <name type="scientific">Actinomadura gamaensis</name>
    <dbReference type="NCBI Taxonomy" id="1763541"/>
    <lineage>
        <taxon>Bacteria</taxon>
        <taxon>Bacillati</taxon>
        <taxon>Actinomycetota</taxon>
        <taxon>Actinomycetes</taxon>
        <taxon>Streptosporangiales</taxon>
        <taxon>Thermomonosporaceae</taxon>
        <taxon>Actinomadura</taxon>
    </lineage>
</organism>
<dbReference type="SUPFAM" id="SSF53335">
    <property type="entry name" value="S-adenosyl-L-methionine-dependent methyltransferases"/>
    <property type="match status" value="1"/>
</dbReference>
<dbReference type="GO" id="GO:0008168">
    <property type="term" value="F:methyltransferase activity"/>
    <property type="evidence" value="ECO:0007669"/>
    <property type="project" value="UniProtKB-KW"/>
</dbReference>
<feature type="domain" description="Methyltransferase" evidence="1">
    <location>
        <begin position="46"/>
        <end position="118"/>
    </location>
</feature>
<dbReference type="Gene3D" id="3.40.50.150">
    <property type="entry name" value="Vaccinia Virus protein VP39"/>
    <property type="match status" value="1"/>
</dbReference>
<keyword evidence="2" id="KW-0489">Methyltransferase</keyword>
<keyword evidence="3" id="KW-1185">Reference proteome</keyword>
<keyword evidence="2" id="KW-0808">Transferase</keyword>
<accession>A0ABV9UEJ2</accession>
<evidence type="ECO:0000259" key="1">
    <source>
        <dbReference type="Pfam" id="PF13649"/>
    </source>
</evidence>
<reference evidence="3" key="1">
    <citation type="journal article" date="2019" name="Int. J. Syst. Evol. Microbiol.">
        <title>The Global Catalogue of Microorganisms (GCM) 10K type strain sequencing project: providing services to taxonomists for standard genome sequencing and annotation.</title>
        <authorList>
            <consortium name="The Broad Institute Genomics Platform"/>
            <consortium name="The Broad Institute Genome Sequencing Center for Infectious Disease"/>
            <person name="Wu L."/>
            <person name="Ma J."/>
        </authorList>
    </citation>
    <scope>NUCLEOTIDE SEQUENCE [LARGE SCALE GENOMIC DNA]</scope>
    <source>
        <strain evidence="3">KLKA75</strain>
    </source>
</reference>
<dbReference type="InterPro" id="IPR029063">
    <property type="entry name" value="SAM-dependent_MTases_sf"/>
</dbReference>
<dbReference type="InterPro" id="IPR041698">
    <property type="entry name" value="Methyltransf_25"/>
</dbReference>
<evidence type="ECO:0000313" key="2">
    <source>
        <dbReference type="EMBL" id="MFC4913386.1"/>
    </source>
</evidence>
<comment type="caution">
    <text evidence="2">The sequence shown here is derived from an EMBL/GenBank/DDBJ whole genome shotgun (WGS) entry which is preliminary data.</text>
</comment>
<protein>
    <submittedName>
        <fullName evidence="2">Methyltransferase domain-containing protein</fullName>
    </submittedName>
</protein>
<dbReference type="CDD" id="cd02440">
    <property type="entry name" value="AdoMet_MTases"/>
    <property type="match status" value="1"/>
</dbReference>
<proteinExistence type="predicted"/>
<dbReference type="Proteomes" id="UP001595872">
    <property type="component" value="Unassembled WGS sequence"/>
</dbReference>
<name>A0ABV9UEJ2_9ACTN</name>